<evidence type="ECO:0008006" key="2">
    <source>
        <dbReference type="Google" id="ProtNLM"/>
    </source>
</evidence>
<dbReference type="EMBL" id="BOMF01000216">
    <property type="protein sequence ID" value="GID51596.1"/>
    <property type="molecule type" value="Genomic_DNA"/>
</dbReference>
<protein>
    <recommendedName>
        <fullName evidence="2">DUF5666 domain-containing protein</fullName>
    </recommendedName>
</protein>
<reference evidence="1" key="1">
    <citation type="submission" date="2021-01" db="EMBL/GenBank/DDBJ databases">
        <title>Whole genome shotgun sequence of Actinoplanes capillaceus NBRC 16408.</title>
        <authorList>
            <person name="Komaki H."/>
            <person name="Tamura T."/>
        </authorList>
    </citation>
    <scope>NUCLEOTIDE SEQUENCE [LARGE SCALE GENOMIC DNA]</scope>
    <source>
        <strain evidence="1">NBRC 16408</strain>
    </source>
</reference>
<sequence>MCVKDAEQCYALPVPEASVEIADSGGRVLATGKTDDIGRVTISAPRSLLGGKVTVRSPLFRGGFVEAPLEQVDEGGTSVTVRGELASGVTGS</sequence>
<evidence type="ECO:0000313" key="1">
    <source>
        <dbReference type="EMBL" id="GID51596.1"/>
    </source>
</evidence>
<comment type="caution">
    <text evidence="1">The sequence shown here is derived from an EMBL/GenBank/DDBJ whole genome shotgun (WGS) entry which is preliminary data.</text>
</comment>
<accession>A0ABQ3WZH3</accession>
<gene>
    <name evidence="1" type="ORF">Aca07nite_88710</name>
</gene>
<organism evidence="1">
    <name type="scientific">Actinoplanes campanulatus</name>
    <dbReference type="NCBI Taxonomy" id="113559"/>
    <lineage>
        <taxon>Bacteria</taxon>
        <taxon>Bacillati</taxon>
        <taxon>Actinomycetota</taxon>
        <taxon>Actinomycetes</taxon>
        <taxon>Micromonosporales</taxon>
        <taxon>Micromonosporaceae</taxon>
        <taxon>Actinoplanes</taxon>
    </lineage>
</organism>
<name>A0ABQ3WZH3_9ACTN</name>
<proteinExistence type="predicted"/>